<organism evidence="2 3">
    <name type="scientific">Chitinophaga silvatica</name>
    <dbReference type="NCBI Taxonomy" id="2282649"/>
    <lineage>
        <taxon>Bacteria</taxon>
        <taxon>Pseudomonadati</taxon>
        <taxon>Bacteroidota</taxon>
        <taxon>Chitinophagia</taxon>
        <taxon>Chitinophagales</taxon>
        <taxon>Chitinophagaceae</taxon>
        <taxon>Chitinophaga</taxon>
    </lineage>
</organism>
<evidence type="ECO:0000256" key="1">
    <source>
        <dbReference type="SAM" id="SignalP"/>
    </source>
</evidence>
<dbReference type="RefSeq" id="WP_116976791.1">
    <property type="nucleotide sequence ID" value="NZ_QPMM01000008.1"/>
</dbReference>
<gene>
    <name evidence="2" type="ORF">DVR12_15890</name>
</gene>
<dbReference type="OrthoDB" id="675947at2"/>
<dbReference type="Proteomes" id="UP000260644">
    <property type="component" value="Unassembled WGS sequence"/>
</dbReference>
<reference evidence="2 3" key="1">
    <citation type="submission" date="2018-07" db="EMBL/GenBank/DDBJ databases">
        <title>Chitinophaga K2CV101002-2 sp. nov., isolated from a monsoon evergreen broad-leaved forest soil.</title>
        <authorList>
            <person name="Lv Y."/>
        </authorList>
    </citation>
    <scope>NUCLEOTIDE SEQUENCE [LARGE SCALE GENOMIC DNA]</scope>
    <source>
        <strain evidence="2 3">GDMCC 1.1288</strain>
    </source>
</reference>
<keyword evidence="1" id="KW-0732">Signal</keyword>
<evidence type="ECO:0008006" key="4">
    <source>
        <dbReference type="Google" id="ProtNLM"/>
    </source>
</evidence>
<proteinExistence type="predicted"/>
<comment type="caution">
    <text evidence="2">The sequence shown here is derived from an EMBL/GenBank/DDBJ whole genome shotgun (WGS) entry which is preliminary data.</text>
</comment>
<keyword evidence="3" id="KW-1185">Reference proteome</keyword>
<sequence>MLTMKFNAARLLFLAICFCTTAITSHAQVQDTTMMRGRWSVEGRADKITDKISHKLALNKDQIRQIYAINLDIVRRMDEVKANSELTNKERMTQFKTLDTERSQRFKSVLTPTQFKKWTDWEMNKKDHLEAKMEKKRQRKANQ</sequence>
<feature type="signal peptide" evidence="1">
    <location>
        <begin position="1"/>
        <end position="27"/>
    </location>
</feature>
<dbReference type="AlphaFoldDB" id="A0A3E1Y878"/>
<accession>A0A3E1Y878</accession>
<protein>
    <recommendedName>
        <fullName evidence="4">LTXXQ motif family protein</fullName>
    </recommendedName>
</protein>
<evidence type="ECO:0000313" key="3">
    <source>
        <dbReference type="Proteomes" id="UP000260644"/>
    </source>
</evidence>
<evidence type="ECO:0000313" key="2">
    <source>
        <dbReference type="EMBL" id="RFS21380.1"/>
    </source>
</evidence>
<feature type="chain" id="PRO_5017670155" description="LTXXQ motif family protein" evidence="1">
    <location>
        <begin position="28"/>
        <end position="143"/>
    </location>
</feature>
<dbReference type="EMBL" id="QPMM01000008">
    <property type="protein sequence ID" value="RFS21380.1"/>
    <property type="molecule type" value="Genomic_DNA"/>
</dbReference>
<name>A0A3E1Y878_9BACT</name>